<reference evidence="5 6" key="1">
    <citation type="submission" date="2019-07" db="EMBL/GenBank/DDBJ databases">
        <title>Microlunatus dokdonensis sp. nov. isolated from the rhizospheric soil of the wild plant Elymus tsukushiensis.</title>
        <authorList>
            <person name="Ghim S.-Y."/>
            <person name="Hwang Y.-J."/>
            <person name="Son J.-S."/>
            <person name="Shin J.-H."/>
        </authorList>
    </citation>
    <scope>NUCLEOTIDE SEQUENCE [LARGE SCALE GENOMIC DNA]</scope>
    <source>
        <strain evidence="5 6">KUDC0627</strain>
    </source>
</reference>
<dbReference type="InterPro" id="IPR000843">
    <property type="entry name" value="HTH_LacI"/>
</dbReference>
<evidence type="ECO:0000313" key="6">
    <source>
        <dbReference type="Proteomes" id="UP000319263"/>
    </source>
</evidence>
<dbReference type="Pfam" id="PF00356">
    <property type="entry name" value="LacI"/>
    <property type="match status" value="1"/>
</dbReference>
<dbReference type="OrthoDB" id="3258243at2"/>
<dbReference type="GO" id="GO:0000976">
    <property type="term" value="F:transcription cis-regulatory region binding"/>
    <property type="evidence" value="ECO:0007669"/>
    <property type="project" value="TreeGrafter"/>
</dbReference>
<keyword evidence="2" id="KW-0238">DNA-binding</keyword>
<dbReference type="GO" id="GO:0003700">
    <property type="term" value="F:DNA-binding transcription factor activity"/>
    <property type="evidence" value="ECO:0007669"/>
    <property type="project" value="TreeGrafter"/>
</dbReference>
<dbReference type="KEGG" id="mik:FOE78_01115"/>
<evidence type="ECO:0000313" key="5">
    <source>
        <dbReference type="EMBL" id="QDP94698.1"/>
    </source>
</evidence>
<proteinExistence type="predicted"/>
<protein>
    <submittedName>
        <fullName evidence="5">LacI family transcriptional regulator</fullName>
    </submittedName>
</protein>
<dbReference type="SMART" id="SM00354">
    <property type="entry name" value="HTH_LACI"/>
    <property type="match status" value="1"/>
</dbReference>
<feature type="domain" description="HTH lacI-type" evidence="4">
    <location>
        <begin position="4"/>
        <end position="58"/>
    </location>
</feature>
<accession>A0A516PU34</accession>
<dbReference type="PANTHER" id="PTHR30146">
    <property type="entry name" value="LACI-RELATED TRANSCRIPTIONAL REPRESSOR"/>
    <property type="match status" value="1"/>
</dbReference>
<name>A0A516PU34_9ACTN</name>
<dbReference type="RefSeq" id="WP_143984687.1">
    <property type="nucleotide sequence ID" value="NZ_CP041692.1"/>
</dbReference>
<organism evidence="5 6">
    <name type="scientific">Microlunatus elymi</name>
    <dbReference type="NCBI Taxonomy" id="2596828"/>
    <lineage>
        <taxon>Bacteria</taxon>
        <taxon>Bacillati</taxon>
        <taxon>Actinomycetota</taxon>
        <taxon>Actinomycetes</taxon>
        <taxon>Propionibacteriales</taxon>
        <taxon>Propionibacteriaceae</taxon>
        <taxon>Microlunatus</taxon>
    </lineage>
</organism>
<evidence type="ECO:0000256" key="1">
    <source>
        <dbReference type="ARBA" id="ARBA00023015"/>
    </source>
</evidence>
<dbReference type="PROSITE" id="PS00356">
    <property type="entry name" value="HTH_LACI_1"/>
    <property type="match status" value="1"/>
</dbReference>
<dbReference type="Proteomes" id="UP000319263">
    <property type="component" value="Chromosome"/>
</dbReference>
<dbReference type="PANTHER" id="PTHR30146:SF109">
    <property type="entry name" value="HTH-TYPE TRANSCRIPTIONAL REGULATOR GALS"/>
    <property type="match status" value="1"/>
</dbReference>
<evidence type="ECO:0000256" key="2">
    <source>
        <dbReference type="ARBA" id="ARBA00023125"/>
    </source>
</evidence>
<dbReference type="PROSITE" id="PS50932">
    <property type="entry name" value="HTH_LACI_2"/>
    <property type="match status" value="1"/>
</dbReference>
<dbReference type="InterPro" id="IPR010982">
    <property type="entry name" value="Lambda_DNA-bd_dom_sf"/>
</dbReference>
<dbReference type="AlphaFoldDB" id="A0A516PU34"/>
<dbReference type="InterPro" id="IPR046335">
    <property type="entry name" value="LacI/GalR-like_sensor"/>
</dbReference>
<gene>
    <name evidence="5" type="ORF">FOE78_01115</name>
</gene>
<keyword evidence="6" id="KW-1185">Reference proteome</keyword>
<keyword evidence="3" id="KW-0804">Transcription</keyword>
<dbReference type="SUPFAM" id="SSF47413">
    <property type="entry name" value="lambda repressor-like DNA-binding domains"/>
    <property type="match status" value="1"/>
</dbReference>
<sequence>MARVRLQDVAALAGVSMKTVSNVVHGHPVVRAETRERVQRAIDQLGYRPHLQARNLVTGRTGLLALAFPTLLNPYFAELAHVFSAAAAERGYRLLLEETGGHSDSERQILSGREAGMVDGVLFHPMRLTSVEIAQAAGDLPLVLLGEEPAPISNDHVMIDNLAAAAEAVAHLLALGRRRIGFLGHEAGELSHTSRTRLLGYQQGLEAGRLRLDTSLLVRAETGDAAGAERALSAALNDGLQIDALICRHDLVAIGALRALAAHGLTVPGDVAIIGWDDITVAAELRPSLTSVQPDLPALARRALDLLAERIDDYSGVGRHELVGHRLAVRESAPAS</sequence>
<dbReference type="Gene3D" id="3.40.50.2300">
    <property type="match status" value="2"/>
</dbReference>
<dbReference type="Gene3D" id="1.10.260.40">
    <property type="entry name" value="lambda repressor-like DNA-binding domains"/>
    <property type="match status" value="1"/>
</dbReference>
<dbReference type="CDD" id="cd06267">
    <property type="entry name" value="PBP1_LacI_sugar_binding-like"/>
    <property type="match status" value="1"/>
</dbReference>
<dbReference type="Pfam" id="PF13377">
    <property type="entry name" value="Peripla_BP_3"/>
    <property type="match status" value="1"/>
</dbReference>
<dbReference type="SUPFAM" id="SSF53822">
    <property type="entry name" value="Periplasmic binding protein-like I"/>
    <property type="match status" value="1"/>
</dbReference>
<dbReference type="InterPro" id="IPR028082">
    <property type="entry name" value="Peripla_BP_I"/>
</dbReference>
<keyword evidence="1" id="KW-0805">Transcription regulation</keyword>
<evidence type="ECO:0000256" key="3">
    <source>
        <dbReference type="ARBA" id="ARBA00023163"/>
    </source>
</evidence>
<evidence type="ECO:0000259" key="4">
    <source>
        <dbReference type="PROSITE" id="PS50932"/>
    </source>
</evidence>
<dbReference type="EMBL" id="CP041692">
    <property type="protein sequence ID" value="QDP94698.1"/>
    <property type="molecule type" value="Genomic_DNA"/>
</dbReference>
<dbReference type="CDD" id="cd01392">
    <property type="entry name" value="HTH_LacI"/>
    <property type="match status" value="1"/>
</dbReference>